<evidence type="ECO:0000313" key="1">
    <source>
        <dbReference type="EMBL" id="CAG8434286.1"/>
    </source>
</evidence>
<evidence type="ECO:0000313" key="2">
    <source>
        <dbReference type="Proteomes" id="UP000789375"/>
    </source>
</evidence>
<dbReference type="Proteomes" id="UP000789375">
    <property type="component" value="Unassembled WGS sequence"/>
</dbReference>
<keyword evidence="2" id="KW-1185">Reference proteome</keyword>
<sequence length="68" mass="8144">MIQDIIEDDVKIILIKWYTNTFVRNTNKSSYYNMLAFSDITINIDEEKDQAYNTFNEVCFAKFKNFQS</sequence>
<dbReference type="EMBL" id="CAJVPP010000005">
    <property type="protein sequence ID" value="CAG8434286.1"/>
    <property type="molecule type" value="Genomic_DNA"/>
</dbReference>
<comment type="caution">
    <text evidence="1">The sequence shown here is derived from an EMBL/GenBank/DDBJ whole genome shotgun (WGS) entry which is preliminary data.</text>
</comment>
<reference evidence="1" key="1">
    <citation type="submission" date="2021-06" db="EMBL/GenBank/DDBJ databases">
        <authorList>
            <person name="Kallberg Y."/>
            <person name="Tangrot J."/>
            <person name="Rosling A."/>
        </authorList>
    </citation>
    <scope>NUCLEOTIDE SEQUENCE</scope>
    <source>
        <strain evidence="1">87-6 pot B 2015</strain>
    </source>
</reference>
<protein>
    <submittedName>
        <fullName evidence="1">1546_t:CDS:1</fullName>
    </submittedName>
</protein>
<gene>
    <name evidence="1" type="ORF">FMOSSE_LOCUS59</name>
</gene>
<proteinExistence type="predicted"/>
<dbReference type="AlphaFoldDB" id="A0A9N8YMU2"/>
<organism evidence="1 2">
    <name type="scientific">Funneliformis mosseae</name>
    <name type="common">Endomycorrhizal fungus</name>
    <name type="synonym">Glomus mosseae</name>
    <dbReference type="NCBI Taxonomy" id="27381"/>
    <lineage>
        <taxon>Eukaryota</taxon>
        <taxon>Fungi</taxon>
        <taxon>Fungi incertae sedis</taxon>
        <taxon>Mucoromycota</taxon>
        <taxon>Glomeromycotina</taxon>
        <taxon>Glomeromycetes</taxon>
        <taxon>Glomerales</taxon>
        <taxon>Glomeraceae</taxon>
        <taxon>Funneliformis</taxon>
    </lineage>
</organism>
<accession>A0A9N8YMU2</accession>
<name>A0A9N8YMU2_FUNMO</name>